<keyword evidence="1" id="KW-0472">Membrane</keyword>
<keyword evidence="1" id="KW-1133">Transmembrane helix</keyword>
<dbReference type="RefSeq" id="WP_184097534.1">
    <property type="nucleotide sequence ID" value="NZ_JACHHN010000001.1"/>
</dbReference>
<protein>
    <submittedName>
        <fullName evidence="2">Energy-coupling factor transporter transmembrane protein EcfT</fullName>
    </submittedName>
</protein>
<name>A0A840RC51_9NEIS</name>
<comment type="caution">
    <text evidence="2">The sequence shown here is derived from an EMBL/GenBank/DDBJ whole genome shotgun (WGS) entry which is preliminary data.</text>
</comment>
<feature type="transmembrane region" description="Helical" evidence="1">
    <location>
        <begin position="37"/>
        <end position="56"/>
    </location>
</feature>
<organism evidence="2 3">
    <name type="scientific">Silvimonas terrae</name>
    <dbReference type="NCBI Taxonomy" id="300266"/>
    <lineage>
        <taxon>Bacteria</taxon>
        <taxon>Pseudomonadati</taxon>
        <taxon>Pseudomonadota</taxon>
        <taxon>Betaproteobacteria</taxon>
        <taxon>Neisseriales</taxon>
        <taxon>Chitinibacteraceae</taxon>
        <taxon>Silvimonas</taxon>
    </lineage>
</organism>
<reference evidence="2 3" key="1">
    <citation type="submission" date="2020-08" db="EMBL/GenBank/DDBJ databases">
        <title>Genomic Encyclopedia of Type Strains, Phase IV (KMG-IV): sequencing the most valuable type-strain genomes for metagenomic binning, comparative biology and taxonomic classification.</title>
        <authorList>
            <person name="Goeker M."/>
        </authorList>
    </citation>
    <scope>NUCLEOTIDE SEQUENCE [LARGE SCALE GENOMIC DNA]</scope>
    <source>
        <strain evidence="2 3">DSM 18233</strain>
    </source>
</reference>
<gene>
    <name evidence="2" type="ORF">HNQ50_000683</name>
</gene>
<evidence type="ECO:0000256" key="1">
    <source>
        <dbReference type="SAM" id="Phobius"/>
    </source>
</evidence>
<evidence type="ECO:0000313" key="2">
    <source>
        <dbReference type="EMBL" id="MBB5189973.1"/>
    </source>
</evidence>
<feature type="transmembrane region" description="Helical" evidence="1">
    <location>
        <begin position="95"/>
        <end position="112"/>
    </location>
</feature>
<keyword evidence="1 2" id="KW-0812">Transmembrane</keyword>
<accession>A0A840RC51</accession>
<feature type="transmembrane region" description="Helical" evidence="1">
    <location>
        <begin position="6"/>
        <end position="25"/>
    </location>
</feature>
<proteinExistence type="predicted"/>
<evidence type="ECO:0000313" key="3">
    <source>
        <dbReference type="Proteomes" id="UP000543030"/>
    </source>
</evidence>
<keyword evidence="3" id="KW-1185">Reference proteome</keyword>
<sequence length="193" mass="21983">MQILQPTPLVIVTAALVVITFVVESARMLRMLRRMRVLLLAILLVYGWSTPGLYVWSGWLAPTQEGLWQGFLQAARLVAVLTSLQWLLRSLGREALFGGIYLLAAPLTLLGVNRQRWALRLTLTMDFADRLLAERQDWRALWQQISQPVTGQWLQPVNVTLQLRSLSGAQRALLLLLLVLIVLTLLFFRQIFP</sequence>
<feature type="transmembrane region" description="Helical" evidence="1">
    <location>
        <begin position="168"/>
        <end position="188"/>
    </location>
</feature>
<dbReference type="AlphaFoldDB" id="A0A840RC51"/>
<dbReference type="EMBL" id="JACHHN010000001">
    <property type="protein sequence ID" value="MBB5189973.1"/>
    <property type="molecule type" value="Genomic_DNA"/>
</dbReference>
<dbReference type="Proteomes" id="UP000543030">
    <property type="component" value="Unassembled WGS sequence"/>
</dbReference>